<dbReference type="InterPro" id="IPR013216">
    <property type="entry name" value="Methyltransf_11"/>
</dbReference>
<dbReference type="InterPro" id="IPR029063">
    <property type="entry name" value="SAM-dependent_MTases_sf"/>
</dbReference>
<dbReference type="Gene3D" id="3.40.50.150">
    <property type="entry name" value="Vaccinia Virus protein VP39"/>
    <property type="match status" value="1"/>
</dbReference>
<keyword evidence="2" id="KW-0808">Transferase</keyword>
<accession>A0A6I1FD95</accession>
<comment type="caution">
    <text evidence="2">The sequence shown here is derived from an EMBL/GenBank/DDBJ whole genome shotgun (WGS) entry which is preliminary data.</text>
</comment>
<gene>
    <name evidence="2" type="ORF">F9802_14770</name>
</gene>
<dbReference type="GO" id="GO:0032259">
    <property type="term" value="P:methylation"/>
    <property type="evidence" value="ECO:0007669"/>
    <property type="project" value="UniProtKB-KW"/>
</dbReference>
<reference evidence="2 3" key="1">
    <citation type="submission" date="2019-10" db="EMBL/GenBank/DDBJ databases">
        <title>Bacillus aerolatum sp. nov., isolated from bioaerosol of sport playgrounds.</title>
        <authorList>
            <person name="Chen P."/>
            <person name="Zhang G."/>
        </authorList>
    </citation>
    <scope>NUCLEOTIDE SEQUENCE [LARGE SCALE GENOMIC DNA]</scope>
    <source>
        <strain evidence="2 3">CX253</strain>
    </source>
</reference>
<evidence type="ECO:0000313" key="3">
    <source>
        <dbReference type="Proteomes" id="UP000429595"/>
    </source>
</evidence>
<dbReference type="GO" id="GO:0008757">
    <property type="term" value="F:S-adenosylmethionine-dependent methyltransferase activity"/>
    <property type="evidence" value="ECO:0007669"/>
    <property type="project" value="InterPro"/>
</dbReference>
<dbReference type="AlphaFoldDB" id="A0A6I1FD95"/>
<dbReference type="RefSeq" id="WP_152153305.1">
    <property type="nucleotide sequence ID" value="NZ_WEIO01000009.1"/>
</dbReference>
<organism evidence="2 3">
    <name type="scientific">Bacillus aerolatus</name>
    <dbReference type="NCBI Taxonomy" id="2653354"/>
    <lineage>
        <taxon>Bacteria</taxon>
        <taxon>Bacillati</taxon>
        <taxon>Bacillota</taxon>
        <taxon>Bacilli</taxon>
        <taxon>Bacillales</taxon>
        <taxon>Bacillaceae</taxon>
        <taxon>Bacillus</taxon>
    </lineage>
</organism>
<protein>
    <submittedName>
        <fullName evidence="2">Methyltransferase domain-containing protein</fullName>
    </submittedName>
</protein>
<keyword evidence="3" id="KW-1185">Reference proteome</keyword>
<dbReference type="SUPFAM" id="SSF53335">
    <property type="entry name" value="S-adenosyl-L-methionine-dependent methyltransferases"/>
    <property type="match status" value="1"/>
</dbReference>
<dbReference type="Pfam" id="PF08241">
    <property type="entry name" value="Methyltransf_11"/>
    <property type="match status" value="1"/>
</dbReference>
<dbReference type="EMBL" id="WEIO01000009">
    <property type="protein sequence ID" value="KAB7705358.1"/>
    <property type="molecule type" value="Genomic_DNA"/>
</dbReference>
<dbReference type="Proteomes" id="UP000429595">
    <property type="component" value="Unassembled WGS sequence"/>
</dbReference>
<sequence length="183" mass="20367">MAVTDRKLIVKDEVLEWTISTESFLQTARVKQGERVFWIGELSSPLAARLTVEKANITAVSPSVNVKSAEKKQFDGVIAQTGIHFLDEGDEWLRKSFDLLKPGGRLVVDLAEAGTLQHVKGVTYGKSLPDYWDLLREAGFETIFVQQIAARSLVEVIGQGWTELAETTEFPAIVNRFIALKGY</sequence>
<evidence type="ECO:0000259" key="1">
    <source>
        <dbReference type="Pfam" id="PF08241"/>
    </source>
</evidence>
<evidence type="ECO:0000313" key="2">
    <source>
        <dbReference type="EMBL" id="KAB7705358.1"/>
    </source>
</evidence>
<feature type="domain" description="Methyltransferase type 11" evidence="1">
    <location>
        <begin position="68"/>
        <end position="108"/>
    </location>
</feature>
<keyword evidence="2" id="KW-0489">Methyltransferase</keyword>
<proteinExistence type="predicted"/>
<dbReference type="CDD" id="cd02440">
    <property type="entry name" value="AdoMet_MTases"/>
    <property type="match status" value="1"/>
</dbReference>
<name>A0A6I1FD95_9BACI</name>